<dbReference type="RefSeq" id="XP_040596819.1">
    <property type="nucleotide sequence ID" value="XM_040740885.1"/>
</dbReference>
<dbReference type="InterPro" id="IPR041670">
    <property type="entry name" value="Znf-CCHC_6"/>
</dbReference>
<dbReference type="PANTHER" id="PTHR16035">
    <property type="entry name" value="PROTEIN FAM90A1"/>
    <property type="match status" value="1"/>
</dbReference>
<dbReference type="PANTHER" id="PTHR16035:SF16">
    <property type="entry name" value="PROTEIN FAM90A1-RELATED"/>
    <property type="match status" value="1"/>
</dbReference>
<protein>
    <submittedName>
        <fullName evidence="5">Protein FAM90A27P-like</fullName>
    </submittedName>
</protein>
<name>A0ABM2X1U2_MESAU</name>
<sequence length="263" mass="30491">MDPNKLSMEEGKEFLKLCGIPQRDIDLMTEKWEVVASVEALIRFPLLPGEDPTARCISKKNNQPAVSQRDRIPQNNEDQEKRKNNNQSLKDFDKKPHVTKVMTRHCIETPSERPTGEKIQKINCFGAVRKRTKPEEEKETTVKSKKCCSFAHTARSKMCLLKHWHEALPVQPLGSNNQKEMMKPMEVKQYQSPEIFKMTEDKDKERKMQEVLQTKTLPKVSSRSSSKKKMSSEEETCFFLRKPTRPSISYMTKKKRTSGSCLQ</sequence>
<keyword evidence="4" id="KW-1185">Reference proteome</keyword>
<comment type="similarity">
    <text evidence="1">Belongs to the FAM90 family.</text>
</comment>
<reference evidence="5" key="1">
    <citation type="submission" date="2025-08" db="UniProtKB">
        <authorList>
            <consortium name="RefSeq"/>
        </authorList>
    </citation>
    <scope>IDENTIFICATION</scope>
    <source>
        <tissue evidence="5">Liver</tissue>
    </source>
</reference>
<proteinExistence type="inferred from homology"/>
<evidence type="ECO:0000313" key="4">
    <source>
        <dbReference type="Proteomes" id="UP000886700"/>
    </source>
</evidence>
<dbReference type="Proteomes" id="UP000886700">
    <property type="component" value="Unplaced"/>
</dbReference>
<evidence type="ECO:0000313" key="5">
    <source>
        <dbReference type="RefSeq" id="XP_040596819.1"/>
    </source>
</evidence>
<feature type="region of interest" description="Disordered" evidence="2">
    <location>
        <begin position="215"/>
        <end position="236"/>
    </location>
</feature>
<dbReference type="Pfam" id="PF15288">
    <property type="entry name" value="zf-CCHC_6"/>
    <property type="match status" value="1"/>
</dbReference>
<evidence type="ECO:0000256" key="1">
    <source>
        <dbReference type="ARBA" id="ARBA00007943"/>
    </source>
</evidence>
<gene>
    <name evidence="5" type="primary">LOC121138069</name>
</gene>
<feature type="compositionally biased region" description="Basic and acidic residues" evidence="2">
    <location>
        <begin position="68"/>
        <end position="83"/>
    </location>
</feature>
<feature type="domain" description="Zinc knuckle" evidence="3">
    <location>
        <begin position="142"/>
        <end position="180"/>
    </location>
</feature>
<evidence type="ECO:0000259" key="3">
    <source>
        <dbReference type="Pfam" id="PF15288"/>
    </source>
</evidence>
<organism evidence="4 5">
    <name type="scientific">Mesocricetus auratus</name>
    <name type="common">Golden hamster</name>
    <dbReference type="NCBI Taxonomy" id="10036"/>
    <lineage>
        <taxon>Eukaryota</taxon>
        <taxon>Metazoa</taxon>
        <taxon>Chordata</taxon>
        <taxon>Craniata</taxon>
        <taxon>Vertebrata</taxon>
        <taxon>Euteleostomi</taxon>
        <taxon>Mammalia</taxon>
        <taxon>Eutheria</taxon>
        <taxon>Euarchontoglires</taxon>
        <taxon>Glires</taxon>
        <taxon>Rodentia</taxon>
        <taxon>Myomorpha</taxon>
        <taxon>Muroidea</taxon>
        <taxon>Cricetidae</taxon>
        <taxon>Cricetinae</taxon>
        <taxon>Mesocricetus</taxon>
    </lineage>
</organism>
<evidence type="ECO:0000256" key="2">
    <source>
        <dbReference type="SAM" id="MobiDB-lite"/>
    </source>
</evidence>
<dbReference type="GeneID" id="121138069"/>
<accession>A0ABM2X1U2</accession>
<dbReference type="InterPro" id="IPR039213">
    <property type="entry name" value="FAM90"/>
</dbReference>
<feature type="region of interest" description="Disordered" evidence="2">
    <location>
        <begin position="55"/>
        <end position="95"/>
    </location>
</feature>